<sequence>METQFRKKSADGSFFLSDSLEALGVKTENQESPLSHPLSPDQVAESTRKADVQQSSGPDNRSCVLDLCLPAAWISVLPPLDQQWISRALFKWSQTGQPELDFAILDKKWWYPPQLSPAPTAIPAMVRYFGHPFFVWMPMKVWHVQLFCPHTECGKELTFAGLHQQIRRVVGLSTTYFLTTEDLRCKGCNRTVASWSHSIVHQLDVCHQVQFPFLLSAELGCDMQVVRQLRLRGPGKSIGQFQTQLEEQHTEAWLQKQVHFRTDFRRLMQAVVSGLKAPVMLGDLPTMLPVPKNRWLMQAYSQDVLSRLKETKASITSQFGRMLKMDSTKRIVKTLAGESDATSSWVTSIINEHGQVIISVLTASKGRDLGKMIGDRWRR</sequence>
<gene>
    <name evidence="3" type="ORF">AALO_G00068160</name>
</gene>
<organism evidence="3 4">
    <name type="scientific">Alosa alosa</name>
    <name type="common">allis shad</name>
    <dbReference type="NCBI Taxonomy" id="278164"/>
    <lineage>
        <taxon>Eukaryota</taxon>
        <taxon>Metazoa</taxon>
        <taxon>Chordata</taxon>
        <taxon>Craniata</taxon>
        <taxon>Vertebrata</taxon>
        <taxon>Euteleostomi</taxon>
        <taxon>Actinopterygii</taxon>
        <taxon>Neopterygii</taxon>
        <taxon>Teleostei</taxon>
        <taxon>Clupei</taxon>
        <taxon>Clupeiformes</taxon>
        <taxon>Clupeoidei</taxon>
        <taxon>Clupeidae</taxon>
        <taxon>Alosa</taxon>
    </lineage>
</organism>
<dbReference type="PANTHER" id="PTHR24401:SF29">
    <property type="entry name" value="SI:CH211-243P7.3-RELATED"/>
    <property type="match status" value="1"/>
</dbReference>
<dbReference type="InterPro" id="IPR046616">
    <property type="entry name" value="DUF6729"/>
</dbReference>
<feature type="region of interest" description="Disordered" evidence="1">
    <location>
        <begin position="26"/>
        <end position="59"/>
    </location>
</feature>
<reference evidence="3" key="1">
    <citation type="submission" date="2020-10" db="EMBL/GenBank/DDBJ databases">
        <title>Chromosome-scale genome assembly of the Allis shad, Alosa alosa.</title>
        <authorList>
            <person name="Margot Z."/>
            <person name="Christophe K."/>
            <person name="Cabau C."/>
            <person name="Louis A."/>
            <person name="Berthelot C."/>
            <person name="Parey E."/>
            <person name="Roest Crollius H."/>
            <person name="Montfort J."/>
            <person name="Robinson-Rechavi M."/>
            <person name="Bucao C."/>
            <person name="Bouchez O."/>
            <person name="Gislard M."/>
            <person name="Lluch J."/>
            <person name="Milhes M."/>
            <person name="Lampietro C."/>
            <person name="Lopez Roques C."/>
            <person name="Donnadieu C."/>
            <person name="Braasch I."/>
            <person name="Desvignes T."/>
            <person name="Postlethwait J."/>
            <person name="Bobe J."/>
            <person name="Guiguen Y."/>
        </authorList>
    </citation>
    <scope>NUCLEOTIDE SEQUENCE</scope>
    <source>
        <strain evidence="3">M-15738</strain>
        <tissue evidence="3">Blood</tissue>
    </source>
</reference>
<comment type="caution">
    <text evidence="3">The sequence shown here is derived from an EMBL/GenBank/DDBJ whole genome shotgun (WGS) entry which is preliminary data.</text>
</comment>
<keyword evidence="4" id="KW-1185">Reference proteome</keyword>
<dbReference type="Pfam" id="PF20499">
    <property type="entry name" value="DUF6729"/>
    <property type="match status" value="1"/>
</dbReference>
<dbReference type="InterPro" id="IPR013087">
    <property type="entry name" value="Znf_C2H2_type"/>
</dbReference>
<dbReference type="EMBL" id="JADWDJ010000005">
    <property type="protein sequence ID" value="KAG5281168.1"/>
    <property type="molecule type" value="Genomic_DNA"/>
</dbReference>
<dbReference type="Proteomes" id="UP000823561">
    <property type="component" value="Chromosome 5"/>
</dbReference>
<feature type="domain" description="C2H2-type" evidence="2">
    <location>
        <begin position="185"/>
        <end position="207"/>
    </location>
</feature>
<proteinExistence type="predicted"/>
<evidence type="ECO:0000256" key="1">
    <source>
        <dbReference type="SAM" id="MobiDB-lite"/>
    </source>
</evidence>
<name>A0AAV6H1E0_9TELE</name>
<dbReference type="PROSITE" id="PS00028">
    <property type="entry name" value="ZINC_FINGER_C2H2_1"/>
    <property type="match status" value="1"/>
</dbReference>
<evidence type="ECO:0000313" key="4">
    <source>
        <dbReference type="Proteomes" id="UP000823561"/>
    </source>
</evidence>
<evidence type="ECO:0000313" key="3">
    <source>
        <dbReference type="EMBL" id="KAG5281168.1"/>
    </source>
</evidence>
<evidence type="ECO:0000259" key="2">
    <source>
        <dbReference type="PROSITE" id="PS00028"/>
    </source>
</evidence>
<protein>
    <recommendedName>
        <fullName evidence="2">C2H2-type domain-containing protein</fullName>
    </recommendedName>
</protein>
<dbReference type="PANTHER" id="PTHR24401">
    <property type="entry name" value="SI:CH211-243P7.3-RELATED"/>
    <property type="match status" value="1"/>
</dbReference>
<accession>A0AAV6H1E0</accession>
<dbReference type="AlphaFoldDB" id="A0AAV6H1E0"/>